<dbReference type="InterPro" id="IPR007730">
    <property type="entry name" value="SPOR-like_dom"/>
</dbReference>
<gene>
    <name evidence="2" type="ORF">E0702_17560</name>
</gene>
<dbReference type="Proteomes" id="UP000294823">
    <property type="component" value="Unassembled WGS sequence"/>
</dbReference>
<feature type="non-terminal residue" evidence="2">
    <location>
        <position position="1"/>
    </location>
</feature>
<organism evidence="2 3">
    <name type="scientific">Halomonas marinisediminis</name>
    <dbReference type="NCBI Taxonomy" id="2546095"/>
    <lineage>
        <taxon>Bacteria</taxon>
        <taxon>Pseudomonadati</taxon>
        <taxon>Pseudomonadota</taxon>
        <taxon>Gammaproteobacteria</taxon>
        <taxon>Oceanospirillales</taxon>
        <taxon>Halomonadaceae</taxon>
        <taxon>Halomonas</taxon>
    </lineage>
</organism>
<evidence type="ECO:0000313" key="3">
    <source>
        <dbReference type="Proteomes" id="UP000294823"/>
    </source>
</evidence>
<dbReference type="InterPro" id="IPR036680">
    <property type="entry name" value="SPOR-like_sf"/>
</dbReference>
<sequence length="50" mass="5610">YTAKISEREQAGRTVYRVRLGPYDNQSEAESQKERLAAAGVDATLVRVQK</sequence>
<feature type="domain" description="SPOR" evidence="1">
    <location>
        <begin position="1"/>
        <end position="50"/>
    </location>
</feature>
<comment type="caution">
    <text evidence="2">The sequence shown here is derived from an EMBL/GenBank/DDBJ whole genome shotgun (WGS) entry which is preliminary data.</text>
</comment>
<dbReference type="SUPFAM" id="SSF110997">
    <property type="entry name" value="Sporulation related repeat"/>
    <property type="match status" value="1"/>
</dbReference>
<protein>
    <recommendedName>
        <fullName evidence="1">SPOR domain-containing protein</fullName>
    </recommendedName>
</protein>
<reference evidence="2 3" key="1">
    <citation type="submission" date="2019-03" db="EMBL/GenBank/DDBJ databases">
        <title>Halomonas marinisediminis sp. nov., a moderately halophilic bacterium isolated from the Bohai Gulf.</title>
        <authorList>
            <person name="Ji X."/>
        </authorList>
    </citation>
    <scope>NUCLEOTIDE SEQUENCE [LARGE SCALE GENOMIC DNA]</scope>
    <source>
        <strain evidence="2 3">204</strain>
    </source>
</reference>
<keyword evidence="3" id="KW-1185">Reference proteome</keyword>
<accession>A0ABY2D2K1</accession>
<dbReference type="EMBL" id="SLTR01000498">
    <property type="protein sequence ID" value="TDA82900.1"/>
    <property type="molecule type" value="Genomic_DNA"/>
</dbReference>
<dbReference type="Pfam" id="PF05036">
    <property type="entry name" value="SPOR"/>
    <property type="match status" value="1"/>
</dbReference>
<dbReference type="Gene3D" id="3.30.70.1070">
    <property type="entry name" value="Sporulation related repeat"/>
    <property type="match status" value="1"/>
</dbReference>
<dbReference type="PROSITE" id="PS51724">
    <property type="entry name" value="SPOR"/>
    <property type="match status" value="1"/>
</dbReference>
<evidence type="ECO:0000313" key="2">
    <source>
        <dbReference type="EMBL" id="TDA82900.1"/>
    </source>
</evidence>
<proteinExistence type="predicted"/>
<evidence type="ECO:0000259" key="1">
    <source>
        <dbReference type="PROSITE" id="PS51724"/>
    </source>
</evidence>
<name>A0ABY2D2K1_9GAMM</name>